<dbReference type="InterPro" id="IPR027267">
    <property type="entry name" value="AH/BAR_dom_sf"/>
</dbReference>
<dbReference type="SUPFAM" id="SSF50044">
    <property type="entry name" value="SH3-domain"/>
    <property type="match status" value="1"/>
</dbReference>
<dbReference type="CDD" id="cd07589">
    <property type="entry name" value="BAR_DNMBP"/>
    <property type="match status" value="1"/>
</dbReference>
<dbReference type="GO" id="GO:0005085">
    <property type="term" value="F:guanyl-nucleotide exchange factor activity"/>
    <property type="evidence" value="ECO:0007669"/>
    <property type="project" value="TreeGrafter"/>
</dbReference>
<dbReference type="SMART" id="SM00326">
    <property type="entry name" value="SH3"/>
    <property type="match status" value="1"/>
</dbReference>
<dbReference type="PROSITE" id="PS50002">
    <property type="entry name" value="SH3"/>
    <property type="match status" value="1"/>
</dbReference>
<keyword evidence="6" id="KW-1185">Reference proteome</keyword>
<dbReference type="Proteomes" id="UP000530263">
    <property type="component" value="Unassembled WGS sequence"/>
</dbReference>
<dbReference type="SUPFAM" id="SSF103657">
    <property type="entry name" value="BAR/IMD domain-like"/>
    <property type="match status" value="1"/>
</dbReference>
<feature type="domain" description="SH3" evidence="4">
    <location>
        <begin position="347"/>
        <end position="410"/>
    </location>
</feature>
<keyword evidence="1 2" id="KW-0728">SH3 domain</keyword>
<evidence type="ECO:0000313" key="6">
    <source>
        <dbReference type="Proteomes" id="UP000530263"/>
    </source>
</evidence>
<proteinExistence type="predicted"/>
<evidence type="ECO:0000256" key="2">
    <source>
        <dbReference type="PROSITE-ProRule" id="PRU00192"/>
    </source>
</evidence>
<feature type="region of interest" description="Disordered" evidence="3">
    <location>
        <begin position="311"/>
        <end position="342"/>
    </location>
</feature>
<dbReference type="OrthoDB" id="6244550at2759"/>
<gene>
    <name evidence="5" type="primary">Arhgef37</name>
    <name evidence="5" type="ORF">COLPIC_R02356</name>
</gene>
<name>A0A7K4S524_COLPI</name>
<comment type="caution">
    <text evidence="5">The sequence shown here is derived from an EMBL/GenBank/DDBJ whole genome shotgun (WGS) entry which is preliminary data.</text>
</comment>
<evidence type="ECO:0000313" key="5">
    <source>
        <dbReference type="EMBL" id="NWQ80836.1"/>
    </source>
</evidence>
<dbReference type="InterPro" id="IPR051492">
    <property type="entry name" value="Dynamin-Rho_GEF"/>
</dbReference>
<dbReference type="Gene3D" id="2.30.30.40">
    <property type="entry name" value="SH3 Domains"/>
    <property type="match status" value="1"/>
</dbReference>
<protein>
    <submittedName>
        <fullName evidence="5">ARH37 factor</fullName>
    </submittedName>
</protein>
<dbReference type="InterPro" id="IPR001452">
    <property type="entry name" value="SH3_domain"/>
</dbReference>
<evidence type="ECO:0000259" key="4">
    <source>
        <dbReference type="PROSITE" id="PS50002"/>
    </source>
</evidence>
<dbReference type="EMBL" id="VYZG01001404">
    <property type="protein sequence ID" value="NWQ80836.1"/>
    <property type="molecule type" value="Genomic_DNA"/>
</dbReference>
<sequence length="420" mass="46110">LALQTEDREYDDLEEKFQCVVSSVAMLKDNVASYLGHLEVNSSTGPRACSLDKTVTHADFWLCRGGLHGDLGSLTPQKRRLDRLVCQPLCSLSDMLVGPQQLVKKRLDKLLDYEEIQERKSETGSVTYDEEAAMNTYLAINALLVAELPKFNQVALQLLGQILCSLSALQRDLAAQVLHRAEKELEQVRGTAWHVCPNRCTCRARPAFSGLGHHSDTRALEVCCSPSPPSQTHSSLASVCERSLLPFGWAKPNFFKQCCCAMPGNSHIIIPLSSNQSYMCQAVVPHDVCACPPGPRGFVPAGKLQPYCPVQSQQPGMQMPAPDSSTERRRHSYASPEAPRPQMATFSPAFQVVAGFSFAARSPREVSLQAGQPVVVLEPHDKKGSKEWSLVEVNGQRGYVPSSYLVTVPVQEPVGWSLPV</sequence>
<dbReference type="PANTHER" id="PTHR22834:SF9">
    <property type="entry name" value="RHO GUANINE NUCLEOTIDE EXCHANGE FACTOR 37"/>
    <property type="match status" value="1"/>
</dbReference>
<dbReference type="InterPro" id="IPR036028">
    <property type="entry name" value="SH3-like_dom_sf"/>
</dbReference>
<feature type="non-terminal residue" evidence="5">
    <location>
        <position position="1"/>
    </location>
</feature>
<dbReference type="PANTHER" id="PTHR22834">
    <property type="entry name" value="NUCLEAR FUSION PROTEIN FUS2"/>
    <property type="match status" value="1"/>
</dbReference>
<dbReference type="GO" id="GO:0005737">
    <property type="term" value="C:cytoplasm"/>
    <property type="evidence" value="ECO:0007669"/>
    <property type="project" value="TreeGrafter"/>
</dbReference>
<accession>A0A7K4S524</accession>
<evidence type="ECO:0000256" key="1">
    <source>
        <dbReference type="ARBA" id="ARBA00022443"/>
    </source>
</evidence>
<feature type="non-terminal residue" evidence="5">
    <location>
        <position position="420"/>
    </location>
</feature>
<reference evidence="5 6" key="1">
    <citation type="submission" date="2019-09" db="EMBL/GenBank/DDBJ databases">
        <title>Bird 10,000 Genomes (B10K) Project - Family phase.</title>
        <authorList>
            <person name="Zhang G."/>
        </authorList>
    </citation>
    <scope>NUCLEOTIDE SEQUENCE [LARGE SCALE GENOMIC DNA]</scope>
    <source>
        <strain evidence="5">B10K-DU-021-26</strain>
        <tissue evidence="5">Mixed tissue sample</tissue>
    </source>
</reference>
<dbReference type="Gene3D" id="1.20.1270.60">
    <property type="entry name" value="Arfaptin homology (AH) domain/BAR domain"/>
    <property type="match status" value="1"/>
</dbReference>
<dbReference type="FunFam" id="2.30.30.40:FF:000174">
    <property type="entry name" value="rho guanine nucleotide exchange factor 37"/>
    <property type="match status" value="1"/>
</dbReference>
<evidence type="ECO:0000256" key="3">
    <source>
        <dbReference type="SAM" id="MobiDB-lite"/>
    </source>
</evidence>
<dbReference type="AlphaFoldDB" id="A0A7K4S524"/>
<organism evidence="5 6">
    <name type="scientific">Columbina picui</name>
    <name type="common">Picui ground-dove</name>
    <dbReference type="NCBI Taxonomy" id="115618"/>
    <lineage>
        <taxon>Eukaryota</taxon>
        <taxon>Metazoa</taxon>
        <taxon>Chordata</taxon>
        <taxon>Craniata</taxon>
        <taxon>Vertebrata</taxon>
        <taxon>Euteleostomi</taxon>
        <taxon>Archelosauria</taxon>
        <taxon>Archosauria</taxon>
        <taxon>Dinosauria</taxon>
        <taxon>Saurischia</taxon>
        <taxon>Theropoda</taxon>
        <taxon>Coelurosauria</taxon>
        <taxon>Aves</taxon>
        <taxon>Neognathae</taxon>
        <taxon>Neoaves</taxon>
        <taxon>Columbimorphae</taxon>
        <taxon>Columbiformes</taxon>
        <taxon>Columbidae</taxon>
        <taxon>Columbina</taxon>
    </lineage>
</organism>
<dbReference type="Pfam" id="PF14604">
    <property type="entry name" value="SH3_9"/>
    <property type="match status" value="1"/>
</dbReference>